<dbReference type="AlphaFoldDB" id="A0A1M5MF77"/>
<gene>
    <name evidence="1" type="ORF">SAMN05444169_3994</name>
</gene>
<name>A0A1M5MF77_9BRAD</name>
<accession>A0A1M5MF77</accession>
<dbReference type="Proteomes" id="UP000190675">
    <property type="component" value="Chromosome I"/>
</dbReference>
<reference evidence="1 2" key="1">
    <citation type="submission" date="2016-11" db="EMBL/GenBank/DDBJ databases">
        <authorList>
            <person name="Jaros S."/>
            <person name="Januszkiewicz K."/>
            <person name="Wedrychowicz H."/>
        </authorList>
    </citation>
    <scope>NUCLEOTIDE SEQUENCE [LARGE SCALE GENOMIC DNA]</scope>
    <source>
        <strain evidence="1 2">GAS242</strain>
    </source>
</reference>
<sequence length="145" mass="16304">MDMFYIPALASFSGSASGTLASIVTGWVTQRRKDRVRHSLRATCQREQLYTTFIEEASRLYADALMSDKSEISKLVDLFALVGRMKILSSDEVIEAAEKAGRLIVETYLSPNRSFADLPELLGGMDPFREFSDACRRELQAADRR</sequence>
<dbReference type="EMBL" id="LT670818">
    <property type="protein sequence ID" value="SHG75896.1"/>
    <property type="molecule type" value="Genomic_DNA"/>
</dbReference>
<proteinExistence type="predicted"/>
<evidence type="ECO:0000313" key="1">
    <source>
        <dbReference type="EMBL" id="SHG75896.1"/>
    </source>
</evidence>
<dbReference type="RefSeq" id="WP_079567434.1">
    <property type="nucleotide sequence ID" value="NZ_LT670818.1"/>
</dbReference>
<evidence type="ECO:0000313" key="2">
    <source>
        <dbReference type="Proteomes" id="UP000190675"/>
    </source>
</evidence>
<dbReference type="OrthoDB" id="8234117at2"/>
<organism evidence="1 2">
    <name type="scientific">Bradyrhizobium erythrophlei</name>
    <dbReference type="NCBI Taxonomy" id="1437360"/>
    <lineage>
        <taxon>Bacteria</taxon>
        <taxon>Pseudomonadati</taxon>
        <taxon>Pseudomonadota</taxon>
        <taxon>Alphaproteobacteria</taxon>
        <taxon>Hyphomicrobiales</taxon>
        <taxon>Nitrobacteraceae</taxon>
        <taxon>Bradyrhizobium</taxon>
    </lineage>
</organism>
<protein>
    <submittedName>
        <fullName evidence="1">Uncharacterized protein</fullName>
    </submittedName>
</protein>